<keyword evidence="8 12" id="KW-0368">Histidine biosynthesis</keyword>
<organism evidence="15 16">
    <name type="scientific">Photobacterium carnosum</name>
    <dbReference type="NCBI Taxonomy" id="2023717"/>
    <lineage>
        <taxon>Bacteria</taxon>
        <taxon>Pseudomonadati</taxon>
        <taxon>Pseudomonadota</taxon>
        <taxon>Gammaproteobacteria</taxon>
        <taxon>Vibrionales</taxon>
        <taxon>Vibrionaceae</taxon>
        <taxon>Photobacterium</taxon>
    </lineage>
</organism>
<dbReference type="EMBL" id="NPIB01000001">
    <property type="protein sequence ID" value="PLC59700.1"/>
    <property type="molecule type" value="Genomic_DNA"/>
</dbReference>
<evidence type="ECO:0000256" key="4">
    <source>
        <dbReference type="ARBA" id="ARBA00022490"/>
    </source>
</evidence>
<name>A0A2N4UXF1_9GAMM</name>
<accession>A0A2N4UXF1</accession>
<dbReference type="GO" id="GO:0000107">
    <property type="term" value="F:imidazoleglycerol-phosphate synthase activity"/>
    <property type="evidence" value="ECO:0007669"/>
    <property type="project" value="UniProtKB-UniRule"/>
</dbReference>
<reference evidence="15 16" key="1">
    <citation type="journal article" date="2018" name="Syst. Appl. Microbiol.">
        <title>Photobacterium carnosum sp. nov., isolated from spoiled modified atmosphere packaged poultry meat.</title>
        <authorList>
            <person name="Hilgarth M."/>
            <person name="Fuertes S."/>
            <person name="Ehrmann M."/>
            <person name="Vogel R.F."/>
        </authorList>
    </citation>
    <scope>NUCLEOTIDE SEQUENCE [LARGE SCALE GENOMIC DNA]</scope>
    <source>
        <strain evidence="15 16">TMW 2.2021</strain>
    </source>
</reference>
<comment type="catalytic activity">
    <reaction evidence="11 12">
        <text>L-glutamine + H2O = L-glutamate + NH4(+)</text>
        <dbReference type="Rhea" id="RHEA:15889"/>
        <dbReference type="ChEBI" id="CHEBI:15377"/>
        <dbReference type="ChEBI" id="CHEBI:28938"/>
        <dbReference type="ChEBI" id="CHEBI:29985"/>
        <dbReference type="ChEBI" id="CHEBI:58359"/>
        <dbReference type="EC" id="3.5.1.2"/>
    </reaction>
</comment>
<keyword evidence="5 12" id="KW-0028">Amino-acid biosynthesis</keyword>
<keyword evidence="6 12" id="KW-0378">Hydrolase</keyword>
<evidence type="ECO:0000256" key="13">
    <source>
        <dbReference type="PIRSR" id="PIRSR000495-1"/>
    </source>
</evidence>
<evidence type="ECO:0000256" key="9">
    <source>
        <dbReference type="ARBA" id="ARBA00023239"/>
    </source>
</evidence>
<sequence length="222" mass="24260">MTALSIANTITNTKQRVVIIDTGCANVSSVRFAIERLGYQVQISKDPQVVLTADKLFLPGVGTASEAMHNLEQRDLVSLVKQVTKPLLGICLGMQLLGKESQEHGQNGNDIIPCLALCDASVEKIQAEGLPLPHMGWNTITPEDNHPLFKDIPAGSYFYFVHSYAMPVFDHRDNQGGATIATTEYGQPFTAAVQNGNYYGVQFHPERSSKAGAQLIKNFLEL</sequence>
<dbReference type="SUPFAM" id="SSF52317">
    <property type="entry name" value="Class I glutamine amidotransferase-like"/>
    <property type="match status" value="1"/>
</dbReference>
<evidence type="ECO:0000256" key="6">
    <source>
        <dbReference type="ARBA" id="ARBA00022801"/>
    </source>
</evidence>
<dbReference type="PANTHER" id="PTHR42701">
    <property type="entry name" value="IMIDAZOLE GLYCEROL PHOSPHATE SYNTHASE SUBUNIT HISH"/>
    <property type="match status" value="1"/>
</dbReference>
<dbReference type="GO" id="GO:0016829">
    <property type="term" value="F:lyase activity"/>
    <property type="evidence" value="ECO:0007669"/>
    <property type="project" value="UniProtKB-KW"/>
</dbReference>
<dbReference type="GO" id="GO:0000105">
    <property type="term" value="P:L-histidine biosynthetic process"/>
    <property type="evidence" value="ECO:0007669"/>
    <property type="project" value="UniProtKB-UniRule"/>
</dbReference>
<comment type="function">
    <text evidence="12">IGPS catalyzes the conversion of PRFAR and glutamine to IGP, AICAR and glutamate. The HisH subunit catalyzes the hydrolysis of glutamine to glutamate and ammonia as part of the synthesis of IGP and AICAR. The resulting ammonia molecule is channeled to the active site of HisF.</text>
</comment>
<evidence type="ECO:0000256" key="1">
    <source>
        <dbReference type="ARBA" id="ARBA00004496"/>
    </source>
</evidence>
<dbReference type="NCBIfam" id="TIGR01855">
    <property type="entry name" value="IMP_synth_hisH"/>
    <property type="match status" value="1"/>
</dbReference>
<dbReference type="HAMAP" id="MF_00278">
    <property type="entry name" value="HisH"/>
    <property type="match status" value="1"/>
</dbReference>
<comment type="caution">
    <text evidence="15">The sequence shown here is derived from an EMBL/GenBank/DDBJ whole genome shotgun (WGS) entry which is preliminary data.</text>
</comment>
<dbReference type="PANTHER" id="PTHR42701:SF1">
    <property type="entry name" value="IMIDAZOLE GLYCEROL PHOSPHATE SYNTHASE SUBUNIT HISH"/>
    <property type="match status" value="1"/>
</dbReference>
<dbReference type="InterPro" id="IPR010139">
    <property type="entry name" value="Imidazole-glycPsynth_HisH"/>
</dbReference>
<feature type="active site" evidence="12 13">
    <location>
        <position position="206"/>
    </location>
</feature>
<feature type="active site" evidence="12 13">
    <location>
        <position position="204"/>
    </location>
</feature>
<evidence type="ECO:0000313" key="15">
    <source>
        <dbReference type="EMBL" id="PLC59700.1"/>
    </source>
</evidence>
<keyword evidence="4 12" id="KW-0963">Cytoplasm</keyword>
<dbReference type="InterPro" id="IPR017926">
    <property type="entry name" value="GATASE"/>
</dbReference>
<protein>
    <recommendedName>
        <fullName evidence="12">Imidazole glycerol phosphate synthase subunit HisH</fullName>
        <ecNumber evidence="12">4.3.2.10</ecNumber>
    </recommendedName>
    <alternativeName>
        <fullName evidence="12">IGP synthase glutaminase subunit</fullName>
        <ecNumber evidence="12">3.5.1.2</ecNumber>
    </alternativeName>
    <alternativeName>
        <fullName evidence="12">IGP synthase subunit HisH</fullName>
    </alternativeName>
    <alternativeName>
        <fullName evidence="12">ImGP synthase subunit HisH</fullName>
        <shortName evidence="12">IGPS subunit HisH</shortName>
    </alternativeName>
</protein>
<dbReference type="EC" id="3.5.1.2" evidence="12"/>
<evidence type="ECO:0000256" key="12">
    <source>
        <dbReference type="HAMAP-Rule" id="MF_00278"/>
    </source>
</evidence>
<evidence type="ECO:0000256" key="10">
    <source>
        <dbReference type="ARBA" id="ARBA00047838"/>
    </source>
</evidence>
<dbReference type="Pfam" id="PF00117">
    <property type="entry name" value="GATase"/>
    <property type="match status" value="1"/>
</dbReference>
<dbReference type="GO" id="GO:0005737">
    <property type="term" value="C:cytoplasm"/>
    <property type="evidence" value="ECO:0007669"/>
    <property type="project" value="UniProtKB-SubCell"/>
</dbReference>
<evidence type="ECO:0000256" key="11">
    <source>
        <dbReference type="ARBA" id="ARBA00049534"/>
    </source>
</evidence>
<evidence type="ECO:0000256" key="2">
    <source>
        <dbReference type="ARBA" id="ARBA00005091"/>
    </source>
</evidence>
<proteinExistence type="inferred from homology"/>
<dbReference type="GO" id="GO:0004359">
    <property type="term" value="F:glutaminase activity"/>
    <property type="evidence" value="ECO:0007669"/>
    <property type="project" value="UniProtKB-EC"/>
</dbReference>
<evidence type="ECO:0000259" key="14">
    <source>
        <dbReference type="Pfam" id="PF00117"/>
    </source>
</evidence>
<dbReference type="PROSITE" id="PS51273">
    <property type="entry name" value="GATASE_TYPE_1"/>
    <property type="match status" value="1"/>
</dbReference>
<gene>
    <name evidence="12 15" type="primary">hisH</name>
    <name evidence="15" type="ORF">CIK00_01445</name>
</gene>
<dbReference type="EC" id="4.3.2.10" evidence="12"/>
<comment type="subunit">
    <text evidence="3 12">Heterodimer of HisH and HisF.</text>
</comment>
<evidence type="ECO:0000256" key="8">
    <source>
        <dbReference type="ARBA" id="ARBA00023102"/>
    </source>
</evidence>
<evidence type="ECO:0000256" key="7">
    <source>
        <dbReference type="ARBA" id="ARBA00022962"/>
    </source>
</evidence>
<dbReference type="Proteomes" id="UP000234420">
    <property type="component" value="Unassembled WGS sequence"/>
</dbReference>
<keyword evidence="9 12" id="KW-0456">Lyase</keyword>
<dbReference type="PIRSF" id="PIRSF000495">
    <property type="entry name" value="Amidotransf_hisH"/>
    <property type="match status" value="1"/>
</dbReference>
<dbReference type="Gene3D" id="3.40.50.880">
    <property type="match status" value="1"/>
</dbReference>
<comment type="catalytic activity">
    <reaction evidence="10 12">
        <text>5-[(5-phospho-1-deoxy-D-ribulos-1-ylimino)methylamino]-1-(5-phospho-beta-D-ribosyl)imidazole-4-carboxamide + L-glutamine = D-erythro-1-(imidazol-4-yl)glycerol 3-phosphate + 5-amino-1-(5-phospho-beta-D-ribosyl)imidazole-4-carboxamide + L-glutamate + H(+)</text>
        <dbReference type="Rhea" id="RHEA:24793"/>
        <dbReference type="ChEBI" id="CHEBI:15378"/>
        <dbReference type="ChEBI" id="CHEBI:29985"/>
        <dbReference type="ChEBI" id="CHEBI:58278"/>
        <dbReference type="ChEBI" id="CHEBI:58359"/>
        <dbReference type="ChEBI" id="CHEBI:58475"/>
        <dbReference type="ChEBI" id="CHEBI:58525"/>
        <dbReference type="EC" id="4.3.2.10"/>
    </reaction>
</comment>
<feature type="active site" description="Nucleophile" evidence="12 13">
    <location>
        <position position="91"/>
    </location>
</feature>
<comment type="pathway">
    <text evidence="2 12">Amino-acid biosynthesis; L-histidine biosynthesis; L-histidine from 5-phospho-alpha-D-ribose 1-diphosphate: step 5/9.</text>
</comment>
<dbReference type="UniPathway" id="UPA00031">
    <property type="reaction ID" value="UER00010"/>
</dbReference>
<dbReference type="RefSeq" id="WP_101767146.1">
    <property type="nucleotide sequence ID" value="NZ_BPPU01000001.1"/>
</dbReference>
<dbReference type="AlphaFoldDB" id="A0A2N4UXF1"/>
<dbReference type="FunFam" id="3.40.50.880:FF:000009">
    <property type="entry name" value="Imidazole glycerol phosphate synthase subunit HisH"/>
    <property type="match status" value="1"/>
</dbReference>
<dbReference type="InterPro" id="IPR029062">
    <property type="entry name" value="Class_I_gatase-like"/>
</dbReference>
<comment type="subcellular location">
    <subcellularLocation>
        <location evidence="1 12">Cytoplasm</location>
    </subcellularLocation>
</comment>
<evidence type="ECO:0000313" key="16">
    <source>
        <dbReference type="Proteomes" id="UP000234420"/>
    </source>
</evidence>
<keyword evidence="7 12" id="KW-0315">Glutamine amidotransferase</keyword>
<feature type="domain" description="Glutamine amidotransferase" evidence="14">
    <location>
        <begin position="18"/>
        <end position="220"/>
    </location>
</feature>
<evidence type="ECO:0000256" key="5">
    <source>
        <dbReference type="ARBA" id="ARBA00022605"/>
    </source>
</evidence>
<evidence type="ECO:0000256" key="3">
    <source>
        <dbReference type="ARBA" id="ARBA00011152"/>
    </source>
</evidence>
<keyword evidence="16" id="KW-1185">Reference proteome</keyword>
<dbReference type="CDD" id="cd01748">
    <property type="entry name" value="GATase1_IGP_Synthase"/>
    <property type="match status" value="1"/>
</dbReference>